<keyword evidence="3" id="KW-0804">Transcription</keyword>
<keyword evidence="2" id="KW-0238">DNA-binding</keyword>
<dbReference type="GO" id="GO:0003700">
    <property type="term" value="F:DNA-binding transcription factor activity"/>
    <property type="evidence" value="ECO:0007669"/>
    <property type="project" value="TreeGrafter"/>
</dbReference>
<dbReference type="PROSITE" id="PS51063">
    <property type="entry name" value="HTH_CRP_2"/>
    <property type="match status" value="1"/>
</dbReference>
<dbReference type="SUPFAM" id="SSF46785">
    <property type="entry name" value="Winged helix' DNA-binding domain"/>
    <property type="match status" value="1"/>
</dbReference>
<dbReference type="Pfam" id="PF00027">
    <property type="entry name" value="cNMP_binding"/>
    <property type="match status" value="1"/>
</dbReference>
<dbReference type="AlphaFoldDB" id="A0A1Q9JIL4"/>
<dbReference type="SUPFAM" id="SSF51206">
    <property type="entry name" value="cAMP-binding domain-like"/>
    <property type="match status" value="1"/>
</dbReference>
<evidence type="ECO:0000256" key="3">
    <source>
        <dbReference type="ARBA" id="ARBA00023163"/>
    </source>
</evidence>
<evidence type="ECO:0000256" key="2">
    <source>
        <dbReference type="ARBA" id="ARBA00023125"/>
    </source>
</evidence>
<dbReference type="PANTHER" id="PTHR24567">
    <property type="entry name" value="CRP FAMILY TRANSCRIPTIONAL REGULATORY PROTEIN"/>
    <property type="match status" value="1"/>
</dbReference>
<dbReference type="InterPro" id="IPR000595">
    <property type="entry name" value="cNMP-bd_dom"/>
</dbReference>
<evidence type="ECO:0000259" key="5">
    <source>
        <dbReference type="PROSITE" id="PS51063"/>
    </source>
</evidence>
<dbReference type="Gene3D" id="2.60.120.10">
    <property type="entry name" value="Jelly Rolls"/>
    <property type="match status" value="1"/>
</dbReference>
<reference evidence="6 7" key="1">
    <citation type="journal article" date="2016" name="Appl. Environ. Microbiol.">
        <title>Function and Phylogeny of Bacterial Butyryl Coenzyme A:Acetate Transferases and Their Diversity in the Proximal Colon of Swine.</title>
        <authorList>
            <person name="Trachsel J."/>
            <person name="Bayles D.O."/>
            <person name="Looft T."/>
            <person name="Levine U.Y."/>
            <person name="Allen H.K."/>
        </authorList>
    </citation>
    <scope>NUCLEOTIDE SEQUENCE [LARGE SCALE GENOMIC DNA]</scope>
    <source>
        <strain evidence="6 7">68-3-10</strain>
    </source>
</reference>
<dbReference type="SMART" id="SM00100">
    <property type="entry name" value="cNMP"/>
    <property type="match status" value="1"/>
</dbReference>
<dbReference type="EMBL" id="MJIE01000001">
    <property type="protein sequence ID" value="OLR56046.1"/>
    <property type="molecule type" value="Genomic_DNA"/>
</dbReference>
<organism evidence="6 7">
    <name type="scientific">Hornefia porci</name>
    <dbReference type="NCBI Taxonomy" id="2652292"/>
    <lineage>
        <taxon>Bacteria</taxon>
        <taxon>Bacillati</taxon>
        <taxon>Bacillota</taxon>
        <taxon>Clostridia</taxon>
        <taxon>Peptostreptococcales</taxon>
        <taxon>Anaerovoracaceae</taxon>
        <taxon>Hornefia</taxon>
    </lineage>
</organism>
<name>A0A1Q9JIL4_9FIRM</name>
<feature type="domain" description="HTH crp-type" evidence="5">
    <location>
        <begin position="152"/>
        <end position="220"/>
    </location>
</feature>
<feature type="domain" description="Cyclic nucleotide-binding" evidence="4">
    <location>
        <begin position="11"/>
        <end position="113"/>
    </location>
</feature>
<dbReference type="RefSeq" id="WP_075713279.1">
    <property type="nucleotide sequence ID" value="NZ_MJIE01000001.1"/>
</dbReference>
<dbReference type="InterPro" id="IPR036390">
    <property type="entry name" value="WH_DNA-bd_sf"/>
</dbReference>
<dbReference type="CDD" id="cd00038">
    <property type="entry name" value="CAP_ED"/>
    <property type="match status" value="1"/>
</dbReference>
<dbReference type="Pfam" id="PF13545">
    <property type="entry name" value="HTH_Crp_2"/>
    <property type="match status" value="1"/>
</dbReference>
<keyword evidence="1" id="KW-0805">Transcription regulation</keyword>
<dbReference type="STRING" id="1261640.BHK98_08205"/>
<comment type="caution">
    <text evidence="6">The sequence shown here is derived from an EMBL/GenBank/DDBJ whole genome shotgun (WGS) entry which is preliminary data.</text>
</comment>
<dbReference type="SMART" id="SM00419">
    <property type="entry name" value="HTH_CRP"/>
    <property type="match status" value="1"/>
</dbReference>
<evidence type="ECO:0000313" key="7">
    <source>
        <dbReference type="Proteomes" id="UP000187404"/>
    </source>
</evidence>
<protein>
    <submittedName>
        <fullName evidence="6">Crp/Fnr family transcriptional regulator</fullName>
    </submittedName>
</protein>
<dbReference type="GO" id="GO:0003677">
    <property type="term" value="F:DNA binding"/>
    <property type="evidence" value="ECO:0007669"/>
    <property type="project" value="UniProtKB-KW"/>
</dbReference>
<gene>
    <name evidence="6" type="ORF">BHK98_08205</name>
</gene>
<dbReference type="Proteomes" id="UP000187404">
    <property type="component" value="Unassembled WGS sequence"/>
</dbReference>
<evidence type="ECO:0000259" key="4">
    <source>
        <dbReference type="PROSITE" id="PS50042"/>
    </source>
</evidence>
<dbReference type="GO" id="GO:0005829">
    <property type="term" value="C:cytosol"/>
    <property type="evidence" value="ECO:0007669"/>
    <property type="project" value="TreeGrafter"/>
</dbReference>
<evidence type="ECO:0000313" key="6">
    <source>
        <dbReference type="EMBL" id="OLR56046.1"/>
    </source>
</evidence>
<dbReference type="InterPro" id="IPR012318">
    <property type="entry name" value="HTH_CRP"/>
</dbReference>
<keyword evidence="7" id="KW-1185">Reference proteome</keyword>
<dbReference type="InterPro" id="IPR014710">
    <property type="entry name" value="RmlC-like_jellyroll"/>
</dbReference>
<dbReference type="OrthoDB" id="9774616at2"/>
<dbReference type="InterPro" id="IPR018490">
    <property type="entry name" value="cNMP-bd_dom_sf"/>
</dbReference>
<dbReference type="InterPro" id="IPR050397">
    <property type="entry name" value="Env_Response_Regulators"/>
</dbReference>
<evidence type="ECO:0000256" key="1">
    <source>
        <dbReference type="ARBA" id="ARBA00023015"/>
    </source>
</evidence>
<sequence>MDTTVLSHVELFRDIQIKELQLLLPCLQAREKRYAKGEMICRAGETISELGVVVSGSINVMVNFYWGGSNIFGHFEAGQVFGETYAALPERELLVDVVAAEDCMILFLSLNSLLTTCRRGCARHHQIIRNLIRLSAEKNFSLSTRMMQTAPKTIRERLSLYLSEQAQRHGSNHFTIPYSRQQLADYLSVDRSALSNELSKMQQDGLIRFHRSEFTLLKELDM</sequence>
<accession>A0A1Q9JIL4</accession>
<dbReference type="PANTHER" id="PTHR24567:SF58">
    <property type="entry name" value="CYCLIC AMP-BINDING REGULATORY PROTEIN"/>
    <property type="match status" value="1"/>
</dbReference>
<proteinExistence type="predicted"/>
<dbReference type="PROSITE" id="PS50042">
    <property type="entry name" value="CNMP_BINDING_3"/>
    <property type="match status" value="1"/>
</dbReference>